<gene>
    <name evidence="2" type="ORF">UFOPK3564_03335</name>
</gene>
<feature type="region of interest" description="Disordered" evidence="1">
    <location>
        <begin position="180"/>
        <end position="261"/>
    </location>
</feature>
<feature type="compositionally biased region" description="Basic residues" evidence="1">
    <location>
        <begin position="1"/>
        <end position="10"/>
    </location>
</feature>
<evidence type="ECO:0000313" key="2">
    <source>
        <dbReference type="EMBL" id="CAB4948012.1"/>
    </source>
</evidence>
<feature type="region of interest" description="Disordered" evidence="1">
    <location>
        <begin position="1"/>
        <end position="74"/>
    </location>
</feature>
<dbReference type="AlphaFoldDB" id="A0A6J7K0V4"/>
<dbReference type="EMBL" id="CAFBMK010000311">
    <property type="protein sequence ID" value="CAB4948012.1"/>
    <property type="molecule type" value="Genomic_DNA"/>
</dbReference>
<organism evidence="2">
    <name type="scientific">freshwater metagenome</name>
    <dbReference type="NCBI Taxonomy" id="449393"/>
    <lineage>
        <taxon>unclassified sequences</taxon>
        <taxon>metagenomes</taxon>
        <taxon>ecological metagenomes</taxon>
    </lineage>
</organism>
<reference evidence="2" key="1">
    <citation type="submission" date="2020-05" db="EMBL/GenBank/DDBJ databases">
        <authorList>
            <person name="Chiriac C."/>
            <person name="Salcher M."/>
            <person name="Ghai R."/>
            <person name="Kavagutti S V."/>
        </authorList>
    </citation>
    <scope>NUCLEOTIDE SEQUENCE</scope>
</reference>
<protein>
    <submittedName>
        <fullName evidence="2">Unannotated protein</fullName>
    </submittedName>
</protein>
<accession>A0A6J7K0V4</accession>
<feature type="compositionally biased region" description="Basic residues" evidence="1">
    <location>
        <begin position="202"/>
        <end position="218"/>
    </location>
</feature>
<sequence>MLPVGRRRARGGQERGDDVALVDGLGPVLPPRRQEEDREALDEVDQEPEGPGARADGDRGAQGDGLRGRRRDGPLDHEAALQVLRERLVLVDHDAEVDRAAHAGGGGGLGVALGRPALALLERHAVVRRLHGVHEVVGDVDAVERLVQALSRRHVAAHHRDVVGDARGVPGEGADVVALREEAGDQRRSREPAGTGDEDAHRIHHGGLRARPGRRTHGRPAPDRSGGVGPGRIAAPAPGRTVRFAADRAGPATDCERKVTN</sequence>
<proteinExistence type="predicted"/>
<feature type="compositionally biased region" description="Basic and acidic residues" evidence="1">
    <location>
        <begin position="180"/>
        <end position="191"/>
    </location>
</feature>
<evidence type="ECO:0000256" key="1">
    <source>
        <dbReference type="SAM" id="MobiDB-lite"/>
    </source>
</evidence>
<feature type="compositionally biased region" description="Acidic residues" evidence="1">
    <location>
        <begin position="37"/>
        <end position="48"/>
    </location>
</feature>
<name>A0A6J7K0V4_9ZZZZ</name>